<gene>
    <name evidence="2" type="ORF">OV079_45325</name>
</gene>
<dbReference type="PANTHER" id="PTHR32063:SF19">
    <property type="entry name" value="CATION EFFLUX SYSTEM PROTEIN CUSA"/>
    <property type="match status" value="1"/>
</dbReference>
<evidence type="ECO:0000313" key="2">
    <source>
        <dbReference type="EMBL" id="MCY1012639.1"/>
    </source>
</evidence>
<dbReference type="RefSeq" id="WP_267776123.1">
    <property type="nucleotide sequence ID" value="NZ_JAPNKE010000002.1"/>
</dbReference>
<dbReference type="Proteomes" id="UP001150924">
    <property type="component" value="Unassembled WGS sequence"/>
</dbReference>
<dbReference type="Gene3D" id="1.20.1640.10">
    <property type="entry name" value="Multidrug efflux transporter AcrB transmembrane domain"/>
    <property type="match status" value="1"/>
</dbReference>
<evidence type="ECO:0000313" key="3">
    <source>
        <dbReference type="Proteomes" id="UP001150924"/>
    </source>
</evidence>
<comment type="caution">
    <text evidence="2">The sequence shown here is derived from an EMBL/GenBank/DDBJ whole genome shotgun (WGS) entry which is preliminary data.</text>
</comment>
<dbReference type="Pfam" id="PF00873">
    <property type="entry name" value="ACR_tran"/>
    <property type="match status" value="1"/>
</dbReference>
<keyword evidence="3" id="KW-1185">Reference proteome</keyword>
<dbReference type="GO" id="GO:0005886">
    <property type="term" value="C:plasma membrane"/>
    <property type="evidence" value="ECO:0007669"/>
    <property type="project" value="TreeGrafter"/>
</dbReference>
<dbReference type="AlphaFoldDB" id="A0A9X3F0U0"/>
<reference evidence="2" key="1">
    <citation type="submission" date="2022-11" db="EMBL/GenBank/DDBJ databases">
        <title>Minimal conservation of predation-associated metabolite biosynthetic gene clusters underscores biosynthetic potential of Myxococcota including descriptions for ten novel species: Archangium lansinium sp. nov., Myxococcus landrumus sp. nov., Nannocystis bai.</title>
        <authorList>
            <person name="Ahearne A."/>
            <person name="Stevens C."/>
            <person name="Phillips K."/>
        </authorList>
    </citation>
    <scope>NUCLEOTIDE SEQUENCE</scope>
    <source>
        <strain evidence="2">Na p29</strain>
    </source>
</reference>
<proteinExistence type="predicted"/>
<feature type="transmembrane region" description="Helical" evidence="1">
    <location>
        <begin position="39"/>
        <end position="65"/>
    </location>
</feature>
<evidence type="ECO:0000256" key="1">
    <source>
        <dbReference type="SAM" id="Phobius"/>
    </source>
</evidence>
<sequence length="88" mass="9731">MEGTVLRVRPKLMTVASMMLGLVPLLWATGSGADVMKRIAAPMVGGLVSSAFLTLELIPVVYTYWRYAQLRRSQRTGRPLAEICGLHR</sequence>
<keyword evidence="1" id="KW-1133">Transmembrane helix</keyword>
<dbReference type="SUPFAM" id="SSF82866">
    <property type="entry name" value="Multidrug efflux transporter AcrB transmembrane domain"/>
    <property type="match status" value="1"/>
</dbReference>
<accession>A0A9X3F0U0</accession>
<feature type="transmembrane region" description="Helical" evidence="1">
    <location>
        <begin position="12"/>
        <end position="33"/>
    </location>
</feature>
<dbReference type="EMBL" id="JAPNKE010000002">
    <property type="protein sequence ID" value="MCY1012639.1"/>
    <property type="molecule type" value="Genomic_DNA"/>
</dbReference>
<protein>
    <submittedName>
        <fullName evidence="2">Efflux RND transporter permease subunit</fullName>
    </submittedName>
</protein>
<dbReference type="InterPro" id="IPR001036">
    <property type="entry name" value="Acrflvin-R"/>
</dbReference>
<name>A0A9X3F0U0_9BACT</name>
<keyword evidence="1" id="KW-0472">Membrane</keyword>
<keyword evidence="1" id="KW-0812">Transmembrane</keyword>
<organism evidence="2 3">
    <name type="scientific">Nannocystis pusilla</name>
    <dbReference type="NCBI Taxonomy" id="889268"/>
    <lineage>
        <taxon>Bacteria</taxon>
        <taxon>Pseudomonadati</taxon>
        <taxon>Myxococcota</taxon>
        <taxon>Polyangia</taxon>
        <taxon>Nannocystales</taxon>
        <taxon>Nannocystaceae</taxon>
        <taxon>Nannocystis</taxon>
    </lineage>
</organism>
<dbReference type="GO" id="GO:0042910">
    <property type="term" value="F:xenobiotic transmembrane transporter activity"/>
    <property type="evidence" value="ECO:0007669"/>
    <property type="project" value="TreeGrafter"/>
</dbReference>
<dbReference type="PANTHER" id="PTHR32063">
    <property type="match status" value="1"/>
</dbReference>